<evidence type="ECO:0000256" key="2">
    <source>
        <dbReference type="ARBA" id="ARBA00022840"/>
    </source>
</evidence>
<dbReference type="PANTHER" id="PTHR10695:SF46">
    <property type="entry name" value="BIFUNCTIONAL COENZYME A SYNTHASE-RELATED"/>
    <property type="match status" value="1"/>
</dbReference>
<dbReference type="SUPFAM" id="SSF52540">
    <property type="entry name" value="P-loop containing nucleoside triphosphate hydrolases"/>
    <property type="match status" value="1"/>
</dbReference>
<organism evidence="3">
    <name type="scientific">freshwater metagenome</name>
    <dbReference type="NCBI Taxonomy" id="449393"/>
    <lineage>
        <taxon>unclassified sequences</taxon>
        <taxon>metagenomes</taxon>
        <taxon>ecological metagenomes</taxon>
    </lineage>
</organism>
<evidence type="ECO:0000313" key="3">
    <source>
        <dbReference type="EMBL" id="CAB4859557.1"/>
    </source>
</evidence>
<dbReference type="InterPro" id="IPR027417">
    <property type="entry name" value="P-loop_NTPase"/>
</dbReference>
<evidence type="ECO:0000256" key="1">
    <source>
        <dbReference type="ARBA" id="ARBA00022741"/>
    </source>
</evidence>
<dbReference type="InterPro" id="IPR001977">
    <property type="entry name" value="Depp_CoAkinase"/>
</dbReference>
<accession>A0A6J7CMJ3</accession>
<name>A0A6J7CMJ3_9ZZZZ</name>
<keyword evidence="1" id="KW-0547">Nucleotide-binding</keyword>
<reference evidence="3" key="1">
    <citation type="submission" date="2020-05" db="EMBL/GenBank/DDBJ databases">
        <authorList>
            <person name="Chiriac C."/>
            <person name="Salcher M."/>
            <person name="Ghai R."/>
            <person name="Kavagutti S V."/>
        </authorList>
    </citation>
    <scope>NUCLEOTIDE SEQUENCE</scope>
</reference>
<dbReference type="HAMAP" id="MF_00376">
    <property type="entry name" value="Dephospho_CoA_kinase"/>
    <property type="match status" value="1"/>
</dbReference>
<dbReference type="Gene3D" id="3.40.50.300">
    <property type="entry name" value="P-loop containing nucleotide triphosphate hydrolases"/>
    <property type="match status" value="1"/>
</dbReference>
<gene>
    <name evidence="3" type="ORF">UFOPK3444_00098</name>
</gene>
<dbReference type="NCBIfam" id="TIGR00152">
    <property type="entry name" value="dephospho-CoA kinase"/>
    <property type="match status" value="1"/>
</dbReference>
<dbReference type="EMBL" id="CAFBLU010000001">
    <property type="protein sequence ID" value="CAB4859557.1"/>
    <property type="molecule type" value="Genomic_DNA"/>
</dbReference>
<dbReference type="GO" id="GO:0005524">
    <property type="term" value="F:ATP binding"/>
    <property type="evidence" value="ECO:0007669"/>
    <property type="project" value="UniProtKB-KW"/>
</dbReference>
<proteinExistence type="inferred from homology"/>
<dbReference type="AlphaFoldDB" id="A0A6J7CMJ3"/>
<keyword evidence="2" id="KW-0067">ATP-binding</keyword>
<protein>
    <submittedName>
        <fullName evidence="3">Unannotated protein</fullName>
    </submittedName>
</protein>
<dbReference type="CDD" id="cd02022">
    <property type="entry name" value="DPCK"/>
    <property type="match status" value="1"/>
</dbReference>
<dbReference type="Pfam" id="PF01121">
    <property type="entry name" value="CoaE"/>
    <property type="match status" value="1"/>
</dbReference>
<sequence>MGAGKSTALRALNRLGCAVLSADEVVHQIQAEPEVVGEMVAKFGPSVATEGVLDRQALATAVFSDPAGRQWMEELIWPRVGQRIQEWQSGLGASTPKPLLAVVEVPLLFESGMETVFDTTICVVTDEDVRAQRAASRGHAAVDERAARQFSQADKASRAEWTVLNDGSEVELESKLSEVVAGITA</sequence>
<dbReference type="PANTHER" id="PTHR10695">
    <property type="entry name" value="DEPHOSPHO-COA KINASE-RELATED"/>
    <property type="match status" value="1"/>
</dbReference>
<dbReference type="GO" id="GO:0015937">
    <property type="term" value="P:coenzyme A biosynthetic process"/>
    <property type="evidence" value="ECO:0007669"/>
    <property type="project" value="InterPro"/>
</dbReference>
<dbReference type="PROSITE" id="PS51219">
    <property type="entry name" value="DPCK"/>
    <property type="match status" value="1"/>
</dbReference>
<dbReference type="GO" id="GO:0004140">
    <property type="term" value="F:dephospho-CoA kinase activity"/>
    <property type="evidence" value="ECO:0007669"/>
    <property type="project" value="InterPro"/>
</dbReference>